<dbReference type="GO" id="GO:0030170">
    <property type="term" value="F:pyridoxal phosphate binding"/>
    <property type="evidence" value="ECO:0007669"/>
    <property type="project" value="InterPro"/>
</dbReference>
<keyword evidence="6" id="KW-1185">Reference proteome</keyword>
<dbReference type="GO" id="GO:0019346">
    <property type="term" value="P:transsulfuration"/>
    <property type="evidence" value="ECO:0007669"/>
    <property type="project" value="InterPro"/>
</dbReference>
<dbReference type="Proteomes" id="UP000742786">
    <property type="component" value="Unassembled WGS sequence"/>
</dbReference>
<comment type="cofactor">
    <cofactor evidence="1 4">
        <name>pyridoxal 5'-phosphate</name>
        <dbReference type="ChEBI" id="CHEBI:597326"/>
    </cofactor>
</comment>
<reference evidence="5" key="1">
    <citation type="submission" date="2021-04" db="EMBL/GenBank/DDBJ databases">
        <authorList>
            <person name="Hornung B."/>
        </authorList>
    </citation>
    <scope>NUCLEOTIDE SEQUENCE</scope>
    <source>
        <strain evidence="5">G5G6</strain>
    </source>
</reference>
<dbReference type="PIRSF" id="PIRSF001434">
    <property type="entry name" value="CGS"/>
    <property type="match status" value="1"/>
</dbReference>
<sequence length="390" mass="41424">MSQQRPGLSTLCIHAGSGGDVHGSPQLPIYNSTTFRFAATADLLDVIEGRKAGSLYTRYGLNPTIQALEEKLAALEGAAAASVFASGMAAASALFLTHGRQGIVCIGDAYGGTLELLTSQLPALGIDTRFLLGHELGRLDDLLAMGPRLVFLETPTNPTLEILDIAAIAAAAHRHRALLAIDNTFATPVNQNPLMLGADIVMHSATKYLGGHSDLVAGALMGSRELLAPVAVWRKNLGQTPAPETAALLSRSLCTLVVRVERQNATAQKLAEAMARHPSVARVYYPGLPEFPGHALAQRQMQGFGGMLTIETHGGGEAARRVADRLELFSLAPSLGGVESLITQPCTTSHHDLTPEERARRNISDAMLRLSVGLEDAEDLIADLNWALRL</sequence>
<accession>A0A916NA89</accession>
<dbReference type="RefSeq" id="WP_220636857.1">
    <property type="nucleotide sequence ID" value="NZ_CAJQUM010000001.1"/>
</dbReference>
<proteinExistence type="inferred from homology"/>
<dbReference type="InterPro" id="IPR015424">
    <property type="entry name" value="PyrdxlP-dep_Trfase"/>
</dbReference>
<organism evidence="5 6">
    <name type="scientific">Georgfuchsia toluolica</name>
    <dbReference type="NCBI Taxonomy" id="424218"/>
    <lineage>
        <taxon>Bacteria</taxon>
        <taxon>Pseudomonadati</taxon>
        <taxon>Pseudomonadota</taxon>
        <taxon>Betaproteobacteria</taxon>
        <taxon>Nitrosomonadales</taxon>
        <taxon>Sterolibacteriaceae</taxon>
        <taxon>Georgfuchsia</taxon>
    </lineage>
</organism>
<dbReference type="Gene3D" id="3.40.640.10">
    <property type="entry name" value="Type I PLP-dependent aspartate aminotransferase-like (Major domain)"/>
    <property type="match status" value="1"/>
</dbReference>
<evidence type="ECO:0000256" key="1">
    <source>
        <dbReference type="ARBA" id="ARBA00001933"/>
    </source>
</evidence>
<comment type="caution">
    <text evidence="5">The sequence shown here is derived from an EMBL/GenBank/DDBJ whole genome shotgun (WGS) entry which is preliminary data.</text>
</comment>
<dbReference type="FunFam" id="3.40.640.10:FF:000046">
    <property type="entry name" value="Cystathionine gamma-lyase"/>
    <property type="match status" value="1"/>
</dbReference>
<dbReference type="Pfam" id="PF01053">
    <property type="entry name" value="Cys_Met_Meta_PP"/>
    <property type="match status" value="1"/>
</dbReference>
<dbReference type="FunFam" id="3.90.1150.10:FF:000033">
    <property type="entry name" value="Cystathionine gamma-synthase"/>
    <property type="match status" value="1"/>
</dbReference>
<dbReference type="GO" id="GO:0018826">
    <property type="term" value="F:methionine gamma-lyase activity"/>
    <property type="evidence" value="ECO:0007669"/>
    <property type="project" value="UniProtKB-EC"/>
</dbReference>
<dbReference type="PANTHER" id="PTHR11808:SF86">
    <property type="entry name" value="METHIONINE GAMMA-LYASE"/>
    <property type="match status" value="1"/>
</dbReference>
<feature type="modified residue" description="N6-(pyridoxal phosphate)lysine" evidence="3">
    <location>
        <position position="207"/>
    </location>
</feature>
<comment type="similarity">
    <text evidence="4">Belongs to the trans-sulfuration enzymes family.</text>
</comment>
<keyword evidence="5" id="KW-0456">Lyase</keyword>
<evidence type="ECO:0000313" key="6">
    <source>
        <dbReference type="Proteomes" id="UP000742786"/>
    </source>
</evidence>
<gene>
    <name evidence="5" type="primary">mgl</name>
    <name evidence="5" type="ORF">GTOL_12955</name>
</gene>
<dbReference type="Gene3D" id="3.90.1150.10">
    <property type="entry name" value="Aspartate Aminotransferase, domain 1"/>
    <property type="match status" value="1"/>
</dbReference>
<evidence type="ECO:0000256" key="3">
    <source>
        <dbReference type="PIRSR" id="PIRSR001434-2"/>
    </source>
</evidence>
<dbReference type="InterPro" id="IPR015421">
    <property type="entry name" value="PyrdxlP-dep_Trfase_major"/>
</dbReference>
<dbReference type="InterPro" id="IPR000277">
    <property type="entry name" value="Cys/Met-Metab_PyrdxlP-dep_enz"/>
</dbReference>
<dbReference type="GO" id="GO:0005737">
    <property type="term" value="C:cytoplasm"/>
    <property type="evidence" value="ECO:0007669"/>
    <property type="project" value="TreeGrafter"/>
</dbReference>
<keyword evidence="2 3" id="KW-0663">Pyridoxal phosphate</keyword>
<dbReference type="PANTHER" id="PTHR11808">
    <property type="entry name" value="TRANS-SULFURATION ENZYME FAMILY MEMBER"/>
    <property type="match status" value="1"/>
</dbReference>
<dbReference type="InterPro" id="IPR015422">
    <property type="entry name" value="PyrdxlP-dep_Trfase_small"/>
</dbReference>
<dbReference type="GO" id="GO:0009086">
    <property type="term" value="P:methionine biosynthetic process"/>
    <property type="evidence" value="ECO:0007669"/>
    <property type="project" value="UniProtKB-ARBA"/>
</dbReference>
<dbReference type="EC" id="4.4.1.11" evidence="5"/>
<dbReference type="InterPro" id="IPR054542">
    <property type="entry name" value="Cys_met_metab_PP"/>
</dbReference>
<name>A0A916NA89_9PROT</name>
<dbReference type="CDD" id="cd00614">
    <property type="entry name" value="CGS_like"/>
    <property type="match status" value="1"/>
</dbReference>
<dbReference type="EMBL" id="CAJQUM010000001">
    <property type="protein sequence ID" value="CAG4885072.1"/>
    <property type="molecule type" value="Genomic_DNA"/>
</dbReference>
<dbReference type="SUPFAM" id="SSF53383">
    <property type="entry name" value="PLP-dependent transferases"/>
    <property type="match status" value="1"/>
</dbReference>
<evidence type="ECO:0000256" key="4">
    <source>
        <dbReference type="RuleBase" id="RU362118"/>
    </source>
</evidence>
<protein>
    <submittedName>
        <fullName evidence="5">L-methionine gamma-lyase</fullName>
        <ecNumber evidence="5">4.4.1.11</ecNumber>
    </submittedName>
</protein>
<evidence type="ECO:0000256" key="2">
    <source>
        <dbReference type="ARBA" id="ARBA00022898"/>
    </source>
</evidence>
<dbReference type="PROSITE" id="PS00868">
    <property type="entry name" value="CYS_MET_METAB_PP"/>
    <property type="match status" value="1"/>
</dbReference>
<dbReference type="AlphaFoldDB" id="A0A916NA89"/>
<evidence type="ECO:0000313" key="5">
    <source>
        <dbReference type="EMBL" id="CAG4885072.1"/>
    </source>
</evidence>